<evidence type="ECO:0000256" key="3">
    <source>
        <dbReference type="ARBA" id="ARBA00022448"/>
    </source>
</evidence>
<keyword evidence="6 8" id="KW-1133">Transmembrane helix</keyword>
<dbReference type="HOGENOM" id="CLU_065777_4_0_9"/>
<reference evidence="9 10" key="1">
    <citation type="submission" date="2013-06" db="EMBL/GenBank/DDBJ databases">
        <authorList>
            <person name="Weinstock G."/>
            <person name="Sodergren E."/>
            <person name="Lobos E.A."/>
            <person name="Fulton L."/>
            <person name="Fulton R."/>
            <person name="Courtney L."/>
            <person name="Fronick C."/>
            <person name="O'Laughlin M."/>
            <person name="Godfrey J."/>
            <person name="Wilson R.M."/>
            <person name="Miner T."/>
            <person name="Farmer C."/>
            <person name="Delehaunty K."/>
            <person name="Cordes M."/>
            <person name="Minx P."/>
            <person name="Tomlinson C."/>
            <person name="Chen J."/>
            <person name="Wollam A."/>
            <person name="Pepin K.H."/>
            <person name="Bhonagiri V."/>
            <person name="Zhang X."/>
            <person name="Warren W."/>
            <person name="Mitreva M."/>
            <person name="Mardis E.R."/>
            <person name="Wilson R.K."/>
        </authorList>
    </citation>
    <scope>NUCLEOTIDE SEQUENCE [LARGE SCALE GENOMIC DNA]</scope>
    <source>
        <strain evidence="9 10">ATCC 27803</strain>
    </source>
</reference>
<evidence type="ECO:0000256" key="5">
    <source>
        <dbReference type="ARBA" id="ARBA00022692"/>
    </source>
</evidence>
<name>U2P7Y8_9FIRM</name>
<evidence type="ECO:0000256" key="1">
    <source>
        <dbReference type="ARBA" id="ARBA00004651"/>
    </source>
</evidence>
<dbReference type="PANTHER" id="PTHR34979:SF1">
    <property type="entry name" value="INNER MEMBRANE PROTEIN YGAZ"/>
    <property type="match status" value="1"/>
</dbReference>
<keyword evidence="5 8" id="KW-0812">Transmembrane</keyword>
<evidence type="ECO:0000313" key="10">
    <source>
        <dbReference type="Proteomes" id="UP000016658"/>
    </source>
</evidence>
<dbReference type="GO" id="GO:1903785">
    <property type="term" value="P:L-valine transmembrane transport"/>
    <property type="evidence" value="ECO:0007669"/>
    <property type="project" value="TreeGrafter"/>
</dbReference>
<gene>
    <name evidence="9" type="ORF">HMPREF0367_00412</name>
</gene>
<keyword evidence="4" id="KW-1003">Cell membrane</keyword>
<accession>U2P7Y8</accession>
<dbReference type="Pfam" id="PF03591">
    <property type="entry name" value="AzlC"/>
    <property type="match status" value="1"/>
</dbReference>
<evidence type="ECO:0000256" key="7">
    <source>
        <dbReference type="ARBA" id="ARBA00023136"/>
    </source>
</evidence>
<dbReference type="EMBL" id="AWVI01000020">
    <property type="protein sequence ID" value="ERK46615.1"/>
    <property type="molecule type" value="Genomic_DNA"/>
</dbReference>
<comment type="similarity">
    <text evidence="2">Belongs to the AzlC family.</text>
</comment>
<dbReference type="PANTHER" id="PTHR34979">
    <property type="entry name" value="INNER MEMBRANE PROTEIN YGAZ"/>
    <property type="match status" value="1"/>
</dbReference>
<keyword evidence="3" id="KW-0813">Transport</keyword>
<comment type="caution">
    <text evidence="9">The sequence shown here is derived from an EMBL/GenBank/DDBJ whole genome shotgun (WGS) entry which is preliminary data.</text>
</comment>
<sequence>MVKLRCFGDDNMNKDLIKYAFMQTLPIMAGYLVLGMGFGILLYDHGYSVLWAILMSITIYAGSMQYVAIDLISSGASVLTTLLMTLMVNARHLFYGISMVDKYKDTKPYKPYLIYALTDETYSLVCDAHIPEGMDINKYYFLVSLFDQCYWVIGSVLGSLIGSAFSFNTTGVDFSMTALFVVIFVEQWESADNHIPASIGILVSVICLIVFGADSFLIPTMIIITIVLFLLKNRILGGKKV</sequence>
<dbReference type="Proteomes" id="UP000016658">
    <property type="component" value="Unassembled WGS sequence"/>
</dbReference>
<dbReference type="InterPro" id="IPR011606">
    <property type="entry name" value="Brnchd-chn_aa_trnsp_permease"/>
</dbReference>
<dbReference type="PATRIC" id="fig|649755.3.peg.373"/>
<comment type="subcellular location">
    <subcellularLocation>
        <location evidence="1">Cell membrane</location>
        <topology evidence="1">Multi-pass membrane protein</topology>
    </subcellularLocation>
</comment>
<feature type="transmembrane region" description="Helical" evidence="8">
    <location>
        <begin position="76"/>
        <end position="97"/>
    </location>
</feature>
<feature type="transmembrane region" description="Helical" evidence="8">
    <location>
        <begin position="49"/>
        <end position="69"/>
    </location>
</feature>
<evidence type="ECO:0000256" key="6">
    <source>
        <dbReference type="ARBA" id="ARBA00022989"/>
    </source>
</evidence>
<evidence type="ECO:0000256" key="8">
    <source>
        <dbReference type="SAM" id="Phobius"/>
    </source>
</evidence>
<keyword evidence="7 8" id="KW-0472">Membrane</keyword>
<dbReference type="AlphaFoldDB" id="U2P7Y8"/>
<dbReference type="GO" id="GO:0005886">
    <property type="term" value="C:plasma membrane"/>
    <property type="evidence" value="ECO:0007669"/>
    <property type="project" value="UniProtKB-SubCell"/>
</dbReference>
<protein>
    <submittedName>
        <fullName evidence="9">Putative azaleucine resistance protein AzlC</fullName>
    </submittedName>
</protein>
<feature type="transmembrane region" description="Helical" evidence="8">
    <location>
        <begin position="197"/>
        <end position="230"/>
    </location>
</feature>
<feature type="transmembrane region" description="Helical" evidence="8">
    <location>
        <begin position="20"/>
        <end position="43"/>
    </location>
</feature>
<organism evidence="9 10">
    <name type="scientific">Faecalitalea cylindroides ATCC 27803</name>
    <dbReference type="NCBI Taxonomy" id="649755"/>
    <lineage>
        <taxon>Bacteria</taxon>
        <taxon>Bacillati</taxon>
        <taxon>Bacillota</taxon>
        <taxon>Erysipelotrichia</taxon>
        <taxon>Erysipelotrichales</taxon>
        <taxon>Erysipelotrichaceae</taxon>
        <taxon>Faecalitalea</taxon>
    </lineage>
</organism>
<proteinExistence type="inferred from homology"/>
<evidence type="ECO:0000256" key="2">
    <source>
        <dbReference type="ARBA" id="ARBA00010735"/>
    </source>
</evidence>
<evidence type="ECO:0000256" key="4">
    <source>
        <dbReference type="ARBA" id="ARBA00022475"/>
    </source>
</evidence>
<evidence type="ECO:0000313" key="9">
    <source>
        <dbReference type="EMBL" id="ERK46615.1"/>
    </source>
</evidence>